<dbReference type="EMBL" id="GBHO01011399">
    <property type="protein sequence ID" value="JAG32205.1"/>
    <property type="molecule type" value="Transcribed_RNA"/>
</dbReference>
<feature type="region of interest" description="Disordered" evidence="1">
    <location>
        <begin position="112"/>
        <end position="149"/>
    </location>
</feature>
<dbReference type="AlphaFoldDB" id="A0A0A9YRQ4"/>
<name>A0A0A9YRQ4_LYGHE</name>
<feature type="non-terminal residue" evidence="2">
    <location>
        <position position="1"/>
    </location>
</feature>
<evidence type="ECO:0000313" key="2">
    <source>
        <dbReference type="EMBL" id="JAG32205.1"/>
    </source>
</evidence>
<sequence>EEEEEEEEEKTAEEKSIRGRLPSIRPLNKTLDIDATLCDCGKSLRSSDDITAHFQVCSVYSDKSSKKTSSSSKTVVLITCVCTGKFTKVDIKEHLLHCATWKYVKHKKNLEGTRCQSEDSHSEELVESDITEKPPSQTESDELNESEEPKIVSELEDNEQHDDDLSQYIIEEIVDTPTAEGGESDFQITKVVSLQDIPQTDRSLDHRTKVPEAEGDNLPVLLSTELPKVTHKCECGALFRHLNVFKVHQTSCSKYLKSQGLVGEVESTSEPKVAKEDIILNYPVPMQGEVLVNRQCKCGLIIDTICAYRNHTANCPLFQAARQKRRRSKLNVEITPRTPPMMASSRGRSPFIKQDEEEADLVTESTCALKKSKVELRDELKDFVKLPDKQTLLGTSAKKRHSQ</sequence>
<protein>
    <submittedName>
        <fullName evidence="2">Putative chromosome-partitioning protein parB</fullName>
    </submittedName>
</protein>
<proteinExistence type="predicted"/>
<reference evidence="2" key="1">
    <citation type="journal article" date="2014" name="PLoS ONE">
        <title>Transcriptome-Based Identification of ABC Transporters in the Western Tarnished Plant Bug Lygus hesperus.</title>
        <authorList>
            <person name="Hull J.J."/>
            <person name="Chaney K."/>
            <person name="Geib S.M."/>
            <person name="Fabrick J.A."/>
            <person name="Brent C.S."/>
            <person name="Walsh D."/>
            <person name="Lavine L.C."/>
        </authorList>
    </citation>
    <scope>NUCLEOTIDE SEQUENCE</scope>
</reference>
<feature type="compositionally biased region" description="Acidic residues" evidence="1">
    <location>
        <begin position="1"/>
        <end position="11"/>
    </location>
</feature>
<accession>A0A0A9YRQ4</accession>
<organism evidence="2">
    <name type="scientific">Lygus hesperus</name>
    <name type="common">Western plant bug</name>
    <dbReference type="NCBI Taxonomy" id="30085"/>
    <lineage>
        <taxon>Eukaryota</taxon>
        <taxon>Metazoa</taxon>
        <taxon>Ecdysozoa</taxon>
        <taxon>Arthropoda</taxon>
        <taxon>Hexapoda</taxon>
        <taxon>Insecta</taxon>
        <taxon>Pterygota</taxon>
        <taxon>Neoptera</taxon>
        <taxon>Paraneoptera</taxon>
        <taxon>Hemiptera</taxon>
        <taxon>Heteroptera</taxon>
        <taxon>Panheteroptera</taxon>
        <taxon>Cimicomorpha</taxon>
        <taxon>Miridae</taxon>
        <taxon>Mirini</taxon>
        <taxon>Lygus</taxon>
    </lineage>
</organism>
<reference evidence="2" key="2">
    <citation type="submission" date="2014-07" db="EMBL/GenBank/DDBJ databases">
        <authorList>
            <person name="Hull J."/>
        </authorList>
    </citation>
    <scope>NUCLEOTIDE SEQUENCE</scope>
</reference>
<feature type="region of interest" description="Disordered" evidence="1">
    <location>
        <begin position="1"/>
        <end position="20"/>
    </location>
</feature>
<evidence type="ECO:0000256" key="1">
    <source>
        <dbReference type="SAM" id="MobiDB-lite"/>
    </source>
</evidence>
<gene>
    <name evidence="2" type="primary">parB</name>
    <name evidence="2" type="ORF">CM83_51379</name>
</gene>